<organism evidence="2">
    <name type="scientific">Anguilla anguilla</name>
    <name type="common">European freshwater eel</name>
    <name type="synonym">Muraena anguilla</name>
    <dbReference type="NCBI Taxonomy" id="7936"/>
    <lineage>
        <taxon>Eukaryota</taxon>
        <taxon>Metazoa</taxon>
        <taxon>Chordata</taxon>
        <taxon>Craniata</taxon>
        <taxon>Vertebrata</taxon>
        <taxon>Euteleostomi</taxon>
        <taxon>Actinopterygii</taxon>
        <taxon>Neopterygii</taxon>
        <taxon>Teleostei</taxon>
        <taxon>Anguilliformes</taxon>
        <taxon>Anguillidae</taxon>
        <taxon>Anguilla</taxon>
    </lineage>
</organism>
<protein>
    <submittedName>
        <fullName evidence="2">Uncharacterized protein</fullName>
    </submittedName>
</protein>
<feature type="transmembrane region" description="Helical" evidence="1">
    <location>
        <begin position="12"/>
        <end position="31"/>
    </location>
</feature>
<reference evidence="2" key="1">
    <citation type="submission" date="2014-11" db="EMBL/GenBank/DDBJ databases">
        <authorList>
            <person name="Amaro Gonzalez C."/>
        </authorList>
    </citation>
    <scope>NUCLEOTIDE SEQUENCE</scope>
</reference>
<sequence length="44" mass="5134">MIYKNSSLSRVLLILFEVLIGNFLCVIKELFDTSRRFWQAAGLQ</sequence>
<reference evidence="2" key="2">
    <citation type="journal article" date="2015" name="Fish Shellfish Immunol.">
        <title>Early steps in the European eel (Anguilla anguilla)-Vibrio vulnificus interaction in the gills: Role of the RtxA13 toxin.</title>
        <authorList>
            <person name="Callol A."/>
            <person name="Pajuelo D."/>
            <person name="Ebbesson L."/>
            <person name="Teles M."/>
            <person name="MacKenzie S."/>
            <person name="Amaro C."/>
        </authorList>
    </citation>
    <scope>NUCLEOTIDE SEQUENCE</scope>
</reference>
<dbReference type="AlphaFoldDB" id="A0A0E9SQR8"/>
<accession>A0A0E9SQR8</accession>
<evidence type="ECO:0000256" key="1">
    <source>
        <dbReference type="SAM" id="Phobius"/>
    </source>
</evidence>
<dbReference type="EMBL" id="GBXM01064921">
    <property type="protein sequence ID" value="JAH43656.1"/>
    <property type="molecule type" value="Transcribed_RNA"/>
</dbReference>
<evidence type="ECO:0000313" key="2">
    <source>
        <dbReference type="EMBL" id="JAH43656.1"/>
    </source>
</evidence>
<keyword evidence="1" id="KW-0812">Transmembrane</keyword>
<name>A0A0E9SQR8_ANGAN</name>
<keyword evidence="1" id="KW-0472">Membrane</keyword>
<proteinExistence type="predicted"/>
<keyword evidence="1" id="KW-1133">Transmembrane helix</keyword>